<dbReference type="GO" id="GO:0031262">
    <property type="term" value="C:Ndc80 complex"/>
    <property type="evidence" value="ECO:0007669"/>
    <property type="project" value="UniProtKB-UniRule"/>
</dbReference>
<keyword evidence="6 11" id="KW-0175">Coiled coil</keyword>
<dbReference type="HOGENOM" id="CLU_376459_0_0_1"/>
<dbReference type="AlphaFoldDB" id="B7FT17"/>
<evidence type="ECO:0000256" key="11">
    <source>
        <dbReference type="SAM" id="Coils"/>
    </source>
</evidence>
<feature type="compositionally biased region" description="Polar residues" evidence="12">
    <location>
        <begin position="74"/>
        <end position="88"/>
    </location>
</feature>
<dbReference type="InterPro" id="IPR038273">
    <property type="entry name" value="Ndc80_sf"/>
</dbReference>
<evidence type="ECO:0000313" key="15">
    <source>
        <dbReference type="Proteomes" id="UP000000759"/>
    </source>
</evidence>
<keyword evidence="15" id="KW-1185">Reference proteome</keyword>
<dbReference type="SUPFAM" id="SSF57997">
    <property type="entry name" value="Tropomyosin"/>
    <property type="match status" value="1"/>
</dbReference>
<keyword evidence="7 10" id="KW-0539">Nucleus</keyword>
<organism evidence="14 15">
    <name type="scientific">Phaeodactylum tricornutum (strain CCAP 1055/1)</name>
    <dbReference type="NCBI Taxonomy" id="556484"/>
    <lineage>
        <taxon>Eukaryota</taxon>
        <taxon>Sar</taxon>
        <taxon>Stramenopiles</taxon>
        <taxon>Ochrophyta</taxon>
        <taxon>Bacillariophyta</taxon>
        <taxon>Bacillariophyceae</taxon>
        <taxon>Bacillariophycidae</taxon>
        <taxon>Naviculales</taxon>
        <taxon>Phaeodactylaceae</taxon>
        <taxon>Phaeodactylum</taxon>
    </lineage>
</organism>
<name>B7FT17_PHATC</name>
<protein>
    <recommendedName>
        <fullName evidence="10">Kinetochore protein NDC80</fullName>
    </recommendedName>
</protein>
<feature type="coiled-coil region" evidence="11">
    <location>
        <begin position="493"/>
        <end position="548"/>
    </location>
</feature>
<keyword evidence="9 10" id="KW-0137">Centromere</keyword>
<dbReference type="GO" id="GO:0051301">
    <property type="term" value="P:cell division"/>
    <property type="evidence" value="ECO:0007669"/>
    <property type="project" value="UniProtKB-UniRule"/>
</dbReference>
<evidence type="ECO:0000313" key="14">
    <source>
        <dbReference type="EMBL" id="EEC50574.1"/>
    </source>
</evidence>
<dbReference type="eggNOG" id="KOG0995">
    <property type="taxonomic scope" value="Eukaryota"/>
</dbReference>
<comment type="similarity">
    <text evidence="1 10">Belongs to the NDC80/HEC1 family.</text>
</comment>
<evidence type="ECO:0000256" key="9">
    <source>
        <dbReference type="ARBA" id="ARBA00023328"/>
    </source>
</evidence>
<comment type="subunit">
    <text evidence="10">Component of the NDC80 complex.</text>
</comment>
<reference evidence="15" key="2">
    <citation type="submission" date="2008-08" db="EMBL/GenBank/DDBJ databases">
        <authorList>
            <consortium name="Diatom Consortium"/>
            <person name="Grigoriev I."/>
            <person name="Grimwood J."/>
            <person name="Kuo A."/>
            <person name="Otillar R.P."/>
            <person name="Salamov A."/>
            <person name="Detter J.C."/>
            <person name="Lindquist E."/>
            <person name="Shapiro H."/>
            <person name="Lucas S."/>
            <person name="Glavina del Rio T."/>
            <person name="Pitluck S."/>
            <person name="Rokhsar D."/>
            <person name="Bowler C."/>
        </authorList>
    </citation>
    <scope>GENOME REANNOTATION</scope>
    <source>
        <strain evidence="15">CCAP 1055/1</strain>
    </source>
</reference>
<feature type="region of interest" description="Disordered" evidence="12">
    <location>
        <begin position="1"/>
        <end position="119"/>
    </location>
</feature>
<feature type="compositionally biased region" description="Polar residues" evidence="12">
    <location>
        <begin position="55"/>
        <end position="67"/>
    </location>
</feature>
<evidence type="ECO:0000256" key="1">
    <source>
        <dbReference type="ARBA" id="ARBA00007050"/>
    </source>
</evidence>
<evidence type="ECO:0000259" key="13">
    <source>
        <dbReference type="Pfam" id="PF03801"/>
    </source>
</evidence>
<evidence type="ECO:0000256" key="6">
    <source>
        <dbReference type="ARBA" id="ARBA00023054"/>
    </source>
</evidence>
<dbReference type="InterPro" id="IPR055260">
    <property type="entry name" value="Ndc80_CH"/>
</dbReference>
<evidence type="ECO:0000256" key="7">
    <source>
        <dbReference type="ARBA" id="ARBA00023242"/>
    </source>
</evidence>
<evidence type="ECO:0000256" key="5">
    <source>
        <dbReference type="ARBA" id="ARBA00022838"/>
    </source>
</evidence>
<dbReference type="STRING" id="556484.B7FT17"/>
<dbReference type="FunFam" id="1.10.418.30:FF:000002">
    <property type="entry name" value="NDC80, kinetochore complex component"/>
    <property type="match status" value="1"/>
</dbReference>
<dbReference type="GO" id="GO:0005737">
    <property type="term" value="C:cytoplasm"/>
    <property type="evidence" value="ECO:0007669"/>
    <property type="project" value="UniProtKB-ARBA"/>
</dbReference>
<evidence type="ECO:0000256" key="10">
    <source>
        <dbReference type="RuleBase" id="RU368072"/>
    </source>
</evidence>
<gene>
    <name evidence="14" type="ORF">PHATRDRAFT_43664</name>
</gene>
<dbReference type="OrthoDB" id="7459479at2759"/>
<dbReference type="Proteomes" id="UP000000759">
    <property type="component" value="Chromosome 2"/>
</dbReference>
<dbReference type="OMA" id="PSHKFQK"/>
<comment type="subcellular location">
    <subcellularLocation>
        <location evidence="10">Chromosome</location>
        <location evidence="10">Centromere</location>
        <location evidence="10">Kinetochore</location>
    </subcellularLocation>
    <subcellularLocation>
        <location evidence="10">Nucleus</location>
    </subcellularLocation>
</comment>
<comment type="function">
    <text evidence="10">Acts as a component of the essential kinetochore-associated NDC80 complex, which is required for chromosome segregation and spindle checkpoint activity.</text>
</comment>
<proteinExistence type="inferred from homology"/>
<keyword evidence="3 10" id="KW-0132">Cell division</keyword>
<evidence type="ECO:0000256" key="2">
    <source>
        <dbReference type="ARBA" id="ARBA00022454"/>
    </source>
</evidence>
<dbReference type="RefSeq" id="XP_002177760.1">
    <property type="nucleotide sequence ID" value="XM_002177724.1"/>
</dbReference>
<keyword evidence="4 10" id="KW-0498">Mitosis</keyword>
<dbReference type="KEGG" id="pti:PHATRDRAFT_43664"/>
<dbReference type="GO" id="GO:0005815">
    <property type="term" value="C:microtubule organizing center"/>
    <property type="evidence" value="ECO:0007669"/>
    <property type="project" value="UniProtKB-ARBA"/>
</dbReference>
<evidence type="ECO:0000256" key="8">
    <source>
        <dbReference type="ARBA" id="ARBA00023306"/>
    </source>
</evidence>
<accession>B7FT17</accession>
<dbReference type="PANTHER" id="PTHR10643:SF2">
    <property type="entry name" value="KINETOCHORE PROTEIN NDC80 HOMOLOG"/>
    <property type="match status" value="1"/>
</dbReference>
<dbReference type="PaxDb" id="2850-Phatr43664"/>
<keyword evidence="8 10" id="KW-0131">Cell cycle</keyword>
<feature type="domain" description="Kinetochore protein Ndc80 CH" evidence="13">
    <location>
        <begin position="85"/>
        <end position="224"/>
    </location>
</feature>
<dbReference type="GO" id="GO:0000226">
    <property type="term" value="P:microtubule cytoskeleton organization"/>
    <property type="evidence" value="ECO:0007669"/>
    <property type="project" value="UniProtKB-ARBA"/>
</dbReference>
<dbReference type="EMBL" id="CM000606">
    <property type="protein sequence ID" value="EEC50574.1"/>
    <property type="molecule type" value="Genomic_DNA"/>
</dbReference>
<reference evidence="14 15" key="1">
    <citation type="journal article" date="2008" name="Nature">
        <title>The Phaeodactylum genome reveals the evolutionary history of diatom genomes.</title>
        <authorList>
            <person name="Bowler C."/>
            <person name="Allen A.E."/>
            <person name="Badger J.H."/>
            <person name="Grimwood J."/>
            <person name="Jabbari K."/>
            <person name="Kuo A."/>
            <person name="Maheswari U."/>
            <person name="Martens C."/>
            <person name="Maumus F."/>
            <person name="Otillar R.P."/>
            <person name="Rayko E."/>
            <person name="Salamov A."/>
            <person name="Vandepoele K."/>
            <person name="Beszteri B."/>
            <person name="Gruber A."/>
            <person name="Heijde M."/>
            <person name="Katinka M."/>
            <person name="Mock T."/>
            <person name="Valentin K."/>
            <person name="Verret F."/>
            <person name="Berges J.A."/>
            <person name="Brownlee C."/>
            <person name="Cadoret J.P."/>
            <person name="Chiovitti A."/>
            <person name="Choi C.J."/>
            <person name="Coesel S."/>
            <person name="De Martino A."/>
            <person name="Detter J.C."/>
            <person name="Durkin C."/>
            <person name="Falciatore A."/>
            <person name="Fournet J."/>
            <person name="Haruta M."/>
            <person name="Huysman M.J."/>
            <person name="Jenkins B.D."/>
            <person name="Jiroutova K."/>
            <person name="Jorgensen R.E."/>
            <person name="Joubert Y."/>
            <person name="Kaplan A."/>
            <person name="Kroger N."/>
            <person name="Kroth P.G."/>
            <person name="La Roche J."/>
            <person name="Lindquist E."/>
            <person name="Lommer M."/>
            <person name="Martin-Jezequel V."/>
            <person name="Lopez P.J."/>
            <person name="Lucas S."/>
            <person name="Mangogna M."/>
            <person name="McGinnis K."/>
            <person name="Medlin L.K."/>
            <person name="Montsant A."/>
            <person name="Oudot-Le Secq M.P."/>
            <person name="Napoli C."/>
            <person name="Obornik M."/>
            <person name="Parker M.S."/>
            <person name="Petit J.L."/>
            <person name="Porcel B.M."/>
            <person name="Poulsen N."/>
            <person name="Robison M."/>
            <person name="Rychlewski L."/>
            <person name="Rynearson T.A."/>
            <person name="Schmutz J."/>
            <person name="Shapiro H."/>
            <person name="Siaut M."/>
            <person name="Stanley M."/>
            <person name="Sussman M.R."/>
            <person name="Taylor A.R."/>
            <person name="Vardi A."/>
            <person name="von Dassow P."/>
            <person name="Vyverman W."/>
            <person name="Willis A."/>
            <person name="Wyrwicz L.S."/>
            <person name="Rokhsar D.S."/>
            <person name="Weissenbach J."/>
            <person name="Armbrust E.V."/>
            <person name="Green B.R."/>
            <person name="Van de Peer Y."/>
            <person name="Grigoriev I.V."/>
        </authorList>
    </citation>
    <scope>NUCLEOTIDE SEQUENCE [LARGE SCALE GENOMIC DNA]</scope>
    <source>
        <strain evidence="14 15">CCAP 1055/1</strain>
    </source>
</reference>
<dbReference type="PANTHER" id="PTHR10643">
    <property type="entry name" value="KINETOCHORE PROTEIN NDC80"/>
    <property type="match status" value="1"/>
</dbReference>
<feature type="compositionally biased region" description="Low complexity" evidence="12">
    <location>
        <begin position="99"/>
        <end position="109"/>
    </location>
</feature>
<dbReference type="GO" id="GO:0005634">
    <property type="term" value="C:nucleus"/>
    <property type="evidence" value="ECO:0007669"/>
    <property type="project" value="UniProtKB-SubCell"/>
</dbReference>
<dbReference type="Pfam" id="PF03801">
    <property type="entry name" value="Ndc80_HEC"/>
    <property type="match status" value="1"/>
</dbReference>
<dbReference type="InParanoid" id="B7FT17"/>
<evidence type="ECO:0000256" key="4">
    <source>
        <dbReference type="ARBA" id="ARBA00022776"/>
    </source>
</evidence>
<evidence type="ECO:0000256" key="3">
    <source>
        <dbReference type="ARBA" id="ARBA00022618"/>
    </source>
</evidence>
<dbReference type="GO" id="GO:0051315">
    <property type="term" value="P:attachment of mitotic spindle microtubules to kinetochore"/>
    <property type="evidence" value="ECO:0007669"/>
    <property type="project" value="UniProtKB-UniRule"/>
</dbReference>
<keyword evidence="5 10" id="KW-0995">Kinetochore</keyword>
<sequence length="655" mass="73952">MPPPTTKTPSRRMTLGGASSSVQKNRRLSLDVGDPVPGQRAHRPPRASMIPRVSGQENSHPRPQQRQFVPPSPTSSVNKPTASSSRRSSFAGPDRRRSLLPPSSSSASAKVDPRPINDKSFQHNCSKALLTFLQESGYDYPISTKTLARPSGKDFANIVSFLLGQVDPEFSKGNVKFEDEVAMNFKAMGYPYPISKTALVAAGSPHTWPSLLAALHWLMEHLVIAKEARSEEMDETKPFESLEELSQKTDQAFFDYVGKAYTAYMANDEARSLYLEEEFAARFETYDNYLQQEVERFTDLNATIVERINALMGESQDLPTYAKKCEDYATDLQQFHDLIRQMDEHKAALELKIQERSTELVHTNAKLDKMNAHVKELKSVIATQELSLDEVRKMESEQKGVTEAMDRSLKLKRQREQALQHSRDELNTCVQKLDDAIATYNAKLADLASIPELGSKFAEIKAKLNKEKLAEDQKDMLGVDLQAVVRPLIEISKAQYESKADQAKWDYQDALDQREKAEEDLQDAQAKLQILTDKYQRCEERLHLEKEAQDAKLAVRARELTSMEEKVASLRDPVALEEQMASYERQCAELEALAETHEAENVAKKLAVLEEIESAMALMAEHESFCRHKIAELDAYWQNKKDTGVLRVPDSVALE</sequence>
<dbReference type="GeneID" id="7197145"/>
<dbReference type="Gene3D" id="1.10.418.30">
    <property type="entry name" value="Ncd80 complex, Ncd80 subunit"/>
    <property type="match status" value="1"/>
</dbReference>
<dbReference type="InterPro" id="IPR005550">
    <property type="entry name" value="Kinetochore_Ndc80"/>
</dbReference>
<evidence type="ECO:0000256" key="12">
    <source>
        <dbReference type="SAM" id="MobiDB-lite"/>
    </source>
</evidence>
<keyword evidence="2 10" id="KW-0158">Chromosome</keyword>